<sequence length="212" mass="23367">MEAALKQANGPLRNHYIVSVNYAAWCFIGIKMAETTSAEIHEHLKSSKRFYEQNIIYGLQHMSVADLPTTALFQALLSGIPSLRIIMPIFRTRGLRHQNVHLMVTQELVDSTWDNEPFGDLISLLSLLIGLASGMFAAQSGPSQQTKSRVPSIAENLGTAPPESVVVDGPMTEELFSHPIEWNEEGVSLADSLALMVDWDVPEIGRESHSIA</sequence>
<name>A0AAE0DFS7_COLKA</name>
<protein>
    <submittedName>
        <fullName evidence="1">Uncharacterized protein</fullName>
    </submittedName>
</protein>
<comment type="caution">
    <text evidence="1">The sequence shown here is derived from an EMBL/GenBank/DDBJ whole genome shotgun (WGS) entry which is preliminary data.</text>
</comment>
<dbReference type="AlphaFoldDB" id="A0AAE0DFS7"/>
<organism evidence="1 2">
    <name type="scientific">Colletotrichum kahawae</name>
    <name type="common">Coffee berry disease fungus</name>
    <dbReference type="NCBI Taxonomy" id="34407"/>
    <lineage>
        <taxon>Eukaryota</taxon>
        <taxon>Fungi</taxon>
        <taxon>Dikarya</taxon>
        <taxon>Ascomycota</taxon>
        <taxon>Pezizomycotina</taxon>
        <taxon>Sordariomycetes</taxon>
        <taxon>Hypocreomycetidae</taxon>
        <taxon>Glomerellales</taxon>
        <taxon>Glomerellaceae</taxon>
        <taxon>Colletotrichum</taxon>
        <taxon>Colletotrichum gloeosporioides species complex</taxon>
    </lineage>
</organism>
<accession>A0AAE0DFS7</accession>
<gene>
    <name evidence="1" type="ORF">CKAH01_11881</name>
</gene>
<evidence type="ECO:0000313" key="1">
    <source>
        <dbReference type="EMBL" id="KAK2777835.1"/>
    </source>
</evidence>
<dbReference type="Proteomes" id="UP001281614">
    <property type="component" value="Unassembled WGS sequence"/>
</dbReference>
<proteinExistence type="predicted"/>
<evidence type="ECO:0000313" key="2">
    <source>
        <dbReference type="Proteomes" id="UP001281614"/>
    </source>
</evidence>
<keyword evidence="2" id="KW-1185">Reference proteome</keyword>
<dbReference type="EMBL" id="VYYT01000015">
    <property type="protein sequence ID" value="KAK2777835.1"/>
    <property type="molecule type" value="Genomic_DNA"/>
</dbReference>
<reference evidence="1" key="1">
    <citation type="submission" date="2023-02" db="EMBL/GenBank/DDBJ databases">
        <title>Colletotrichum kahawae CIFC_Que2 genome sequencing and assembly.</title>
        <authorList>
            <person name="Baroncelli R."/>
        </authorList>
    </citation>
    <scope>NUCLEOTIDE SEQUENCE</scope>
    <source>
        <strain evidence="1">CIFC_Que2</strain>
    </source>
</reference>